<evidence type="ECO:0000313" key="2">
    <source>
        <dbReference type="Proteomes" id="UP000759529"/>
    </source>
</evidence>
<dbReference type="Proteomes" id="UP000759529">
    <property type="component" value="Unassembled WGS sequence"/>
</dbReference>
<accession>A0ABS2CSG1</accession>
<dbReference type="EMBL" id="JACSOD020000284">
    <property type="protein sequence ID" value="MBM6497898.1"/>
    <property type="molecule type" value="Genomic_DNA"/>
</dbReference>
<evidence type="ECO:0000313" key="1">
    <source>
        <dbReference type="EMBL" id="MBM6497898.1"/>
    </source>
</evidence>
<sequence>DMMLISVAYPQENVLLGDSILQAEAALLWLKNTANQELGLTVGKIFLAGHSQGGYMFTRLNTLHPTNGVIANAPGPLNLVYRCQLEENGQV</sequence>
<dbReference type="Gene3D" id="3.40.50.1820">
    <property type="entry name" value="alpha/beta hydrolase"/>
    <property type="match status" value="1"/>
</dbReference>
<reference evidence="1 2" key="1">
    <citation type="submission" date="2021-02" db="EMBL/GenBank/DDBJ databases">
        <authorList>
            <person name="Jung H.S."/>
            <person name="Chun B.H."/>
            <person name="Jeon C.O."/>
        </authorList>
    </citation>
    <scope>NUCLEOTIDE SEQUENCE [LARGE SCALE GENOMIC DNA]</scope>
    <source>
        <strain evidence="1 2">LMG 25203</strain>
    </source>
</reference>
<organism evidence="1 2">
    <name type="scientific">Flavobacterium macrobrachii</name>
    <dbReference type="NCBI Taxonomy" id="591204"/>
    <lineage>
        <taxon>Bacteria</taxon>
        <taxon>Pseudomonadati</taxon>
        <taxon>Bacteroidota</taxon>
        <taxon>Flavobacteriia</taxon>
        <taxon>Flavobacteriales</taxon>
        <taxon>Flavobacteriaceae</taxon>
        <taxon>Flavobacterium</taxon>
    </lineage>
</organism>
<evidence type="ECO:0008006" key="3">
    <source>
        <dbReference type="Google" id="ProtNLM"/>
    </source>
</evidence>
<keyword evidence="2" id="KW-1185">Reference proteome</keyword>
<dbReference type="SUPFAM" id="SSF53474">
    <property type="entry name" value="alpha/beta-Hydrolases"/>
    <property type="match status" value="1"/>
</dbReference>
<dbReference type="InterPro" id="IPR029058">
    <property type="entry name" value="AB_hydrolase_fold"/>
</dbReference>
<comment type="caution">
    <text evidence="1">The sequence shown here is derived from an EMBL/GenBank/DDBJ whole genome shotgun (WGS) entry which is preliminary data.</text>
</comment>
<protein>
    <recommendedName>
        <fullName evidence="3">Alpha/beta hydrolase</fullName>
    </recommendedName>
</protein>
<proteinExistence type="predicted"/>
<name>A0ABS2CSG1_9FLAO</name>
<gene>
    <name evidence="1" type="ORF">H9X54_001040</name>
</gene>
<feature type="non-terminal residue" evidence="1">
    <location>
        <position position="1"/>
    </location>
</feature>
<dbReference type="RefSeq" id="WP_204158610.1">
    <property type="nucleotide sequence ID" value="NZ_JACSOD020000284.1"/>
</dbReference>